<proteinExistence type="predicted"/>
<name>W9CDS0_SCLBF</name>
<feature type="region of interest" description="Disordered" evidence="1">
    <location>
        <begin position="1"/>
        <end position="82"/>
    </location>
</feature>
<keyword evidence="3" id="KW-1185">Reference proteome</keyword>
<dbReference type="EMBL" id="AYSA01000222">
    <property type="protein sequence ID" value="ESZ94892.1"/>
    <property type="molecule type" value="Genomic_DNA"/>
</dbReference>
<feature type="compositionally biased region" description="Polar residues" evidence="1">
    <location>
        <begin position="7"/>
        <end position="27"/>
    </location>
</feature>
<gene>
    <name evidence="2" type="ORF">SBOR_4768</name>
</gene>
<sequence>MSYRYENVQQTRHPGRNTSSSHRQSYYHSDGMTENEVRRARQRYNEAPSSDNSIELSMMGDDGREHRHRRRKKQEPAGCVIL</sequence>
<evidence type="ECO:0000313" key="2">
    <source>
        <dbReference type="EMBL" id="ESZ94892.1"/>
    </source>
</evidence>
<dbReference type="AlphaFoldDB" id="W9CDS0"/>
<dbReference type="HOGENOM" id="CLU_2559621_0_0_1"/>
<dbReference type="Proteomes" id="UP000019487">
    <property type="component" value="Unassembled WGS sequence"/>
</dbReference>
<accession>W9CDS0</accession>
<organism evidence="2 3">
    <name type="scientific">Sclerotinia borealis (strain F-4128)</name>
    <dbReference type="NCBI Taxonomy" id="1432307"/>
    <lineage>
        <taxon>Eukaryota</taxon>
        <taxon>Fungi</taxon>
        <taxon>Dikarya</taxon>
        <taxon>Ascomycota</taxon>
        <taxon>Pezizomycotina</taxon>
        <taxon>Leotiomycetes</taxon>
        <taxon>Helotiales</taxon>
        <taxon>Sclerotiniaceae</taxon>
        <taxon>Sclerotinia</taxon>
    </lineage>
</organism>
<protein>
    <submittedName>
        <fullName evidence="2">Uncharacterized protein</fullName>
    </submittedName>
</protein>
<comment type="caution">
    <text evidence="2">The sequence shown here is derived from an EMBL/GenBank/DDBJ whole genome shotgun (WGS) entry which is preliminary data.</text>
</comment>
<evidence type="ECO:0000256" key="1">
    <source>
        <dbReference type="SAM" id="MobiDB-lite"/>
    </source>
</evidence>
<evidence type="ECO:0000313" key="3">
    <source>
        <dbReference type="Proteomes" id="UP000019487"/>
    </source>
</evidence>
<reference evidence="2 3" key="1">
    <citation type="journal article" date="2014" name="Genome Announc.">
        <title>Draft genome sequence of Sclerotinia borealis, a psychrophilic plant pathogenic fungus.</title>
        <authorList>
            <person name="Mardanov A.V."/>
            <person name="Beletsky A.V."/>
            <person name="Kadnikov V.V."/>
            <person name="Ignatov A.N."/>
            <person name="Ravin N.V."/>
        </authorList>
    </citation>
    <scope>NUCLEOTIDE SEQUENCE [LARGE SCALE GENOMIC DNA]</scope>
    <source>
        <strain evidence="3">F-4157</strain>
    </source>
</reference>